<dbReference type="Proteomes" id="UP001302652">
    <property type="component" value="Chromosome 3"/>
</dbReference>
<accession>A0ABZ0EBB4</accession>
<dbReference type="EMBL" id="CP136511">
    <property type="protein sequence ID" value="WOD13492.1"/>
    <property type="molecule type" value="Genomic_DNA"/>
</dbReference>
<organism evidence="1 2">
    <name type="scientific">Paraburkholderia kirstenboschensis</name>
    <dbReference type="NCBI Taxonomy" id="1245436"/>
    <lineage>
        <taxon>Bacteria</taxon>
        <taxon>Pseudomonadati</taxon>
        <taxon>Pseudomonadota</taxon>
        <taxon>Betaproteobacteria</taxon>
        <taxon>Burkholderiales</taxon>
        <taxon>Burkholderiaceae</taxon>
        <taxon>Paraburkholderia</taxon>
    </lineage>
</organism>
<keyword evidence="2" id="KW-1185">Reference proteome</keyword>
<dbReference type="RefSeq" id="WP_317015023.1">
    <property type="nucleotide sequence ID" value="NZ_CP136511.1"/>
</dbReference>
<evidence type="ECO:0000313" key="1">
    <source>
        <dbReference type="EMBL" id="WOD13492.1"/>
    </source>
</evidence>
<protein>
    <submittedName>
        <fullName evidence="1">Uncharacterized protein</fullName>
    </submittedName>
</protein>
<name>A0ABZ0EBB4_9BURK</name>
<evidence type="ECO:0000313" key="2">
    <source>
        <dbReference type="Proteomes" id="UP001302652"/>
    </source>
</evidence>
<sequence length="53" mass="5562">MTAPNQSTQPARIADLVIYNGKIATQDDKRSFVTALRGGPGDLDSRLGGIAGF</sequence>
<reference evidence="1 2" key="1">
    <citation type="submission" date="2023-10" db="EMBL/GenBank/DDBJ databases">
        <title>Surface-active antibiotics is a multifunctional adaptation for post-fire microbes.</title>
        <authorList>
            <person name="Liu M.D."/>
            <person name="Du Y."/>
            <person name="Koupaei S.K."/>
            <person name="Kim N.R."/>
            <person name="Zhang W."/>
            <person name="Traxler M.F."/>
        </authorList>
    </citation>
    <scope>NUCLEOTIDE SEQUENCE [LARGE SCALE GENOMIC DNA]</scope>
    <source>
        <strain evidence="1 2">F3</strain>
    </source>
</reference>
<gene>
    <name evidence="1" type="ORF">RW095_05625</name>
</gene>
<proteinExistence type="predicted"/>